<feature type="signal peptide" evidence="1">
    <location>
        <begin position="1"/>
        <end position="22"/>
    </location>
</feature>
<evidence type="ECO:0000256" key="1">
    <source>
        <dbReference type="SAM" id="SignalP"/>
    </source>
</evidence>
<gene>
    <name evidence="2" type="ORF">SAMN05444148_2220</name>
</gene>
<dbReference type="OrthoDB" id="1421611at2"/>
<proteinExistence type="predicted"/>
<dbReference type="STRING" id="1089305.SAMN05444148_2220"/>
<dbReference type="RefSeq" id="WP_073086410.1">
    <property type="nucleotide sequence ID" value="NZ_FQWS01000002.1"/>
</dbReference>
<keyword evidence="1" id="KW-0732">Signal</keyword>
<dbReference type="PROSITE" id="PS51257">
    <property type="entry name" value="PROKAR_LIPOPROTEIN"/>
    <property type="match status" value="1"/>
</dbReference>
<dbReference type="Proteomes" id="UP000184522">
    <property type="component" value="Unassembled WGS sequence"/>
</dbReference>
<dbReference type="AlphaFoldDB" id="A0A1M5TN90"/>
<sequence length="218" mass="25551">MKTRLVVVSLCVLLFSSCIVKSIQPFYTKSSINYSGKLVGNWTDNKNGQWDIRSFKDEWEKETDPNTTLSKESKEAFERFKDGYYIKYKKKDTEASFIAMPFMVDEHLFIDLTPFEYDSDDLNKLVAQHLLKTHSTAFVDITNEGFTLKWLSEKAVNKLITEKRLRIKHERTGIDEDLVLTATSEELHNFLKKFMVSDFEDKWDNDDIRRLKPNNAKP</sequence>
<evidence type="ECO:0000313" key="2">
    <source>
        <dbReference type="EMBL" id="SHH52130.1"/>
    </source>
</evidence>
<protein>
    <submittedName>
        <fullName evidence="2">Uncharacterized protein</fullName>
    </submittedName>
</protein>
<dbReference type="EMBL" id="FQWS01000002">
    <property type="protein sequence ID" value="SHH52130.1"/>
    <property type="molecule type" value="Genomic_DNA"/>
</dbReference>
<reference evidence="3" key="1">
    <citation type="submission" date="2016-11" db="EMBL/GenBank/DDBJ databases">
        <authorList>
            <person name="Varghese N."/>
            <person name="Submissions S."/>
        </authorList>
    </citation>
    <scope>NUCLEOTIDE SEQUENCE [LARGE SCALE GENOMIC DNA]</scope>
    <source>
        <strain evidence="3">DSM 25330</strain>
    </source>
</reference>
<organism evidence="2 3">
    <name type="scientific">Winogradskyella jejuensis</name>
    <dbReference type="NCBI Taxonomy" id="1089305"/>
    <lineage>
        <taxon>Bacteria</taxon>
        <taxon>Pseudomonadati</taxon>
        <taxon>Bacteroidota</taxon>
        <taxon>Flavobacteriia</taxon>
        <taxon>Flavobacteriales</taxon>
        <taxon>Flavobacteriaceae</taxon>
        <taxon>Winogradskyella</taxon>
    </lineage>
</organism>
<evidence type="ECO:0000313" key="3">
    <source>
        <dbReference type="Proteomes" id="UP000184522"/>
    </source>
</evidence>
<keyword evidence="3" id="KW-1185">Reference proteome</keyword>
<accession>A0A1M5TN90</accession>
<feature type="chain" id="PRO_5012522436" evidence="1">
    <location>
        <begin position="23"/>
        <end position="218"/>
    </location>
</feature>
<name>A0A1M5TN90_9FLAO</name>